<proteinExistence type="predicted"/>
<evidence type="ECO:0000313" key="1">
    <source>
        <dbReference type="EMBL" id="KAH9307730.1"/>
    </source>
</evidence>
<dbReference type="AlphaFoldDB" id="A0AA38L0F8"/>
<reference evidence="1 2" key="1">
    <citation type="journal article" date="2021" name="Nat. Plants">
        <title>The Taxus genome provides insights into paclitaxel biosynthesis.</title>
        <authorList>
            <person name="Xiong X."/>
            <person name="Gou J."/>
            <person name="Liao Q."/>
            <person name="Li Y."/>
            <person name="Zhou Q."/>
            <person name="Bi G."/>
            <person name="Li C."/>
            <person name="Du R."/>
            <person name="Wang X."/>
            <person name="Sun T."/>
            <person name="Guo L."/>
            <person name="Liang H."/>
            <person name="Lu P."/>
            <person name="Wu Y."/>
            <person name="Zhang Z."/>
            <person name="Ro D.K."/>
            <person name="Shang Y."/>
            <person name="Huang S."/>
            <person name="Yan J."/>
        </authorList>
    </citation>
    <scope>NUCLEOTIDE SEQUENCE [LARGE SCALE GENOMIC DNA]</scope>
    <source>
        <strain evidence="1">Ta-2019</strain>
    </source>
</reference>
<gene>
    <name evidence="1" type="ORF">KI387_035641</name>
</gene>
<organism evidence="1 2">
    <name type="scientific">Taxus chinensis</name>
    <name type="common">Chinese yew</name>
    <name type="synonym">Taxus wallichiana var. chinensis</name>
    <dbReference type="NCBI Taxonomy" id="29808"/>
    <lineage>
        <taxon>Eukaryota</taxon>
        <taxon>Viridiplantae</taxon>
        <taxon>Streptophyta</taxon>
        <taxon>Embryophyta</taxon>
        <taxon>Tracheophyta</taxon>
        <taxon>Spermatophyta</taxon>
        <taxon>Pinopsida</taxon>
        <taxon>Pinidae</taxon>
        <taxon>Conifers II</taxon>
        <taxon>Cupressales</taxon>
        <taxon>Taxaceae</taxon>
        <taxon>Taxus</taxon>
    </lineage>
</organism>
<dbReference type="InterPro" id="IPR027417">
    <property type="entry name" value="P-loop_NTPase"/>
</dbReference>
<evidence type="ECO:0000313" key="2">
    <source>
        <dbReference type="Proteomes" id="UP000824469"/>
    </source>
</evidence>
<accession>A0AA38L0F8</accession>
<dbReference type="SUPFAM" id="SSF52540">
    <property type="entry name" value="P-loop containing nucleoside triphosphate hydrolases"/>
    <property type="match status" value="1"/>
</dbReference>
<dbReference type="Gene3D" id="3.40.50.300">
    <property type="entry name" value="P-loop containing nucleotide triphosphate hydrolases"/>
    <property type="match status" value="1"/>
</dbReference>
<sequence>MLSACLTVEDVNNLDSLISIIQECLEAMANKNDKGQQNTAAQETSSSSRFASYTDFGKNLVEEVLKRVERNRCMVLKFITLYYDAGDLQNLESQIKHNYQDLTLGVVIGVLDNIPQFHPPTQGEDPSKVGIEEAKYRVIRLLNMDPKDESKRAAVVYGVGVVGKTTLATAVFKSLDLKPYNFCRIDMDQNCSSDHIKRLQQQILRDLFGERIELRSFVDGQDELAKAFREASDKAIFLFIGKLHIVYAEGGHSLIMEKSEEHIRQMLLHLPRCSCACIPADDRTSQLFNFAVYKLFESGSSDATLSSHTCIVGLRVGLQRDNKLVKFQTDCFPSNYEEEEEETRKKDDLQAMIDPTGGLNKVFSLLNMLSPV</sequence>
<dbReference type="EMBL" id="JAHRHJ020000007">
    <property type="protein sequence ID" value="KAH9307730.1"/>
    <property type="molecule type" value="Genomic_DNA"/>
</dbReference>
<dbReference type="Proteomes" id="UP000824469">
    <property type="component" value="Unassembled WGS sequence"/>
</dbReference>
<comment type="caution">
    <text evidence="1">The sequence shown here is derived from an EMBL/GenBank/DDBJ whole genome shotgun (WGS) entry which is preliminary data.</text>
</comment>
<keyword evidence="2" id="KW-1185">Reference proteome</keyword>
<protein>
    <submittedName>
        <fullName evidence="1">Uncharacterized protein</fullName>
    </submittedName>
</protein>
<name>A0AA38L0F8_TAXCH</name>